<dbReference type="Pfam" id="PF01266">
    <property type="entry name" value="DAO"/>
    <property type="match status" value="1"/>
</dbReference>
<dbReference type="Gene3D" id="3.50.50.60">
    <property type="entry name" value="FAD/NAD(P)-binding domain"/>
    <property type="match status" value="1"/>
</dbReference>
<dbReference type="SUPFAM" id="SSF51971">
    <property type="entry name" value="Nucleotide-binding domain"/>
    <property type="match status" value="1"/>
</dbReference>
<evidence type="ECO:0000259" key="2">
    <source>
        <dbReference type="Pfam" id="PF01266"/>
    </source>
</evidence>
<evidence type="ECO:0000313" key="4">
    <source>
        <dbReference type="Proteomes" id="UP001259982"/>
    </source>
</evidence>
<comment type="caution">
    <text evidence="3">The sequence shown here is derived from an EMBL/GenBank/DDBJ whole genome shotgun (WGS) entry which is preliminary data.</text>
</comment>
<evidence type="ECO:0000256" key="1">
    <source>
        <dbReference type="ARBA" id="ARBA00023002"/>
    </source>
</evidence>
<reference evidence="3 4" key="1">
    <citation type="submission" date="2023-09" db="EMBL/GenBank/DDBJ databases">
        <authorList>
            <person name="Rey-Velasco X."/>
        </authorList>
    </citation>
    <scope>NUCLEOTIDE SEQUENCE [LARGE SCALE GENOMIC DNA]</scope>
    <source>
        <strain evidence="3 4">P385</strain>
    </source>
</reference>
<organism evidence="3 4">
    <name type="scientific">Spectribacter acetivorans</name>
    <dbReference type="NCBI Taxonomy" id="3075603"/>
    <lineage>
        <taxon>Bacteria</taxon>
        <taxon>Pseudomonadati</taxon>
        <taxon>Pseudomonadota</taxon>
        <taxon>Gammaproteobacteria</taxon>
        <taxon>Salinisphaerales</taxon>
        <taxon>Salinisphaeraceae</taxon>
        <taxon>Spectribacter</taxon>
    </lineage>
</organism>
<dbReference type="InterPro" id="IPR036188">
    <property type="entry name" value="FAD/NAD-bd_sf"/>
</dbReference>
<dbReference type="EMBL" id="JAVRHY010000002">
    <property type="protein sequence ID" value="MDT0617307.1"/>
    <property type="molecule type" value="Genomic_DNA"/>
</dbReference>
<keyword evidence="1" id="KW-0560">Oxidoreductase</keyword>
<protein>
    <submittedName>
        <fullName evidence="3">FAD-dependent oxidoreductase</fullName>
    </submittedName>
</protein>
<name>A0ABU3B4C3_9GAMM</name>
<feature type="domain" description="FAD dependent oxidoreductase" evidence="2">
    <location>
        <begin position="7"/>
        <end position="342"/>
    </location>
</feature>
<dbReference type="RefSeq" id="WP_311656997.1">
    <property type="nucleotide sequence ID" value="NZ_JAVRHY010000002.1"/>
</dbReference>
<proteinExistence type="predicted"/>
<dbReference type="SUPFAM" id="SSF54373">
    <property type="entry name" value="FAD-linked reductases, C-terminal domain"/>
    <property type="match status" value="1"/>
</dbReference>
<dbReference type="Gene3D" id="3.30.9.10">
    <property type="entry name" value="D-Amino Acid Oxidase, subunit A, domain 2"/>
    <property type="match status" value="1"/>
</dbReference>
<dbReference type="PANTHER" id="PTHR13847:SF289">
    <property type="entry name" value="GLYCINE OXIDASE"/>
    <property type="match status" value="1"/>
</dbReference>
<dbReference type="InterPro" id="IPR006076">
    <property type="entry name" value="FAD-dep_OxRdtase"/>
</dbReference>
<keyword evidence="4" id="KW-1185">Reference proteome</keyword>
<sequence>MARPDHILIAGGGLIGLMTAWYARRAGYAVTLFEADRVARGASWAGGGVLWPIYPWRYPASVQTAAAAGAALYPALCRELHAATGIECELRRTGAVILDAEEQQRARDWAAEAGHAGSAWRAADIARHLPGSQHRQGFWLPDVAQVRNPRLGRALATAAAMAGVDIRDHCAVTRVQAGADGFEGFETTHGCFRGDAGVVATGAWAGGMPGTHGYAEIRPVKGQMLLLRSRPGALPHILVHDGCYAIPRADGRILIGSTVEESGFDAHPTEAGRRILLAAAAALHAPLADLPIEAQWAGLRPAAPDGEPIVGPLPGCPGVFVNTGHFRNGVACAPAAGQALVQAIDEAAGASRSTSIPR</sequence>
<accession>A0ABU3B4C3</accession>
<dbReference type="PANTHER" id="PTHR13847">
    <property type="entry name" value="SARCOSINE DEHYDROGENASE-RELATED"/>
    <property type="match status" value="1"/>
</dbReference>
<dbReference type="Proteomes" id="UP001259982">
    <property type="component" value="Unassembled WGS sequence"/>
</dbReference>
<evidence type="ECO:0000313" key="3">
    <source>
        <dbReference type="EMBL" id="MDT0617307.1"/>
    </source>
</evidence>
<gene>
    <name evidence="3" type="ORF">RM531_02355</name>
</gene>